<feature type="domain" description="7,8-dihydro-6-hydroxymethylpterin-pyrophosphokinase" evidence="13">
    <location>
        <begin position="7"/>
        <end position="131"/>
    </location>
</feature>
<dbReference type="GO" id="GO:0046656">
    <property type="term" value="P:folic acid biosynthetic process"/>
    <property type="evidence" value="ECO:0007669"/>
    <property type="project" value="UniProtKB-KW"/>
</dbReference>
<dbReference type="Pfam" id="PF01288">
    <property type="entry name" value="HPPK"/>
    <property type="match status" value="1"/>
</dbReference>
<dbReference type="InterPro" id="IPR000550">
    <property type="entry name" value="Hppk"/>
</dbReference>
<dbReference type="GO" id="GO:0003848">
    <property type="term" value="F:2-amino-4-hydroxy-6-hydroxymethyldihydropteridine diphosphokinase activity"/>
    <property type="evidence" value="ECO:0007669"/>
    <property type="project" value="UniProtKB-EC"/>
</dbReference>
<evidence type="ECO:0000256" key="4">
    <source>
        <dbReference type="ARBA" id="ARBA00016218"/>
    </source>
</evidence>
<keyword evidence="6" id="KW-0547">Nucleotide-binding</keyword>
<dbReference type="SUPFAM" id="SSF55083">
    <property type="entry name" value="6-hydroxymethyl-7,8-dihydropterin pyrophosphokinase, HPPK"/>
    <property type="match status" value="1"/>
</dbReference>
<dbReference type="GO" id="GO:0005524">
    <property type="term" value="F:ATP binding"/>
    <property type="evidence" value="ECO:0007669"/>
    <property type="project" value="UniProtKB-KW"/>
</dbReference>
<keyword evidence="15" id="KW-1185">Reference proteome</keyword>
<keyword evidence="8" id="KW-0067">ATP-binding</keyword>
<accession>A0A8T4IKA9</accession>
<evidence type="ECO:0000256" key="12">
    <source>
        <dbReference type="ARBA" id="ARBA00033413"/>
    </source>
</evidence>
<evidence type="ECO:0000256" key="11">
    <source>
        <dbReference type="ARBA" id="ARBA00029766"/>
    </source>
</evidence>
<dbReference type="EC" id="2.7.6.3" evidence="3"/>
<dbReference type="Gene3D" id="3.30.70.560">
    <property type="entry name" value="7,8-Dihydro-6-hydroxymethylpterin-pyrophosphokinase HPPK"/>
    <property type="match status" value="1"/>
</dbReference>
<protein>
    <recommendedName>
        <fullName evidence="4">2-amino-4-hydroxy-6-hydroxymethyldihydropteridine pyrophosphokinase</fullName>
        <ecNumber evidence="3">2.7.6.3</ecNumber>
    </recommendedName>
    <alternativeName>
        <fullName evidence="11">6-hydroxymethyl-7,8-dihydropterin pyrophosphokinase</fullName>
    </alternativeName>
    <alternativeName>
        <fullName evidence="12">7,8-dihydro-6-hydroxymethylpterin-pyrophosphokinase</fullName>
    </alternativeName>
</protein>
<comment type="caution">
    <text evidence="14">The sequence shown here is derived from an EMBL/GenBank/DDBJ whole genome shotgun (WGS) entry which is preliminary data.</text>
</comment>
<evidence type="ECO:0000256" key="3">
    <source>
        <dbReference type="ARBA" id="ARBA00013253"/>
    </source>
</evidence>
<keyword evidence="7" id="KW-0418">Kinase</keyword>
<comment type="similarity">
    <text evidence="2">Belongs to the HPPK family.</text>
</comment>
<evidence type="ECO:0000256" key="5">
    <source>
        <dbReference type="ARBA" id="ARBA00022679"/>
    </source>
</evidence>
<dbReference type="EMBL" id="JAGRQC010000002">
    <property type="protein sequence ID" value="MBR0552626.1"/>
    <property type="molecule type" value="Genomic_DNA"/>
</dbReference>
<comment type="function">
    <text evidence="10">Catalyzes the transfer of pyrophosphate from adenosine triphosphate (ATP) to 6-hydroxymethyl-7,8-dihydropterin, an enzymatic step in folate biosynthesis pathway.</text>
</comment>
<evidence type="ECO:0000256" key="10">
    <source>
        <dbReference type="ARBA" id="ARBA00029409"/>
    </source>
</evidence>
<dbReference type="Proteomes" id="UP000676996">
    <property type="component" value="Unassembled WGS sequence"/>
</dbReference>
<proteinExistence type="inferred from homology"/>
<keyword evidence="9" id="KW-0289">Folate biosynthesis</keyword>
<comment type="pathway">
    <text evidence="1">Cofactor biosynthesis; tetrahydrofolate biosynthesis; 2-amino-4-hydroxy-6-hydroxymethyl-7,8-dihydropteridine diphosphate from 7,8-dihydroneopterin triphosphate: step 4/4.</text>
</comment>
<dbReference type="PANTHER" id="PTHR43071">
    <property type="entry name" value="2-AMINO-4-HYDROXY-6-HYDROXYMETHYLDIHYDROPTERIDINE PYROPHOSPHOKINASE"/>
    <property type="match status" value="1"/>
</dbReference>
<evidence type="ECO:0000259" key="13">
    <source>
        <dbReference type="Pfam" id="PF01288"/>
    </source>
</evidence>
<evidence type="ECO:0000256" key="6">
    <source>
        <dbReference type="ARBA" id="ARBA00022741"/>
    </source>
</evidence>
<dbReference type="GO" id="GO:0016301">
    <property type="term" value="F:kinase activity"/>
    <property type="evidence" value="ECO:0007669"/>
    <property type="project" value="UniProtKB-KW"/>
</dbReference>
<keyword evidence="5 14" id="KW-0808">Transferase</keyword>
<evidence type="ECO:0000256" key="1">
    <source>
        <dbReference type="ARBA" id="ARBA00005051"/>
    </source>
</evidence>
<dbReference type="AlphaFoldDB" id="A0A8T4IKA9"/>
<evidence type="ECO:0000256" key="8">
    <source>
        <dbReference type="ARBA" id="ARBA00022840"/>
    </source>
</evidence>
<sequence>MTTSYAIALGSNRRTRHGDPRATLRAAIERLEGVFAISPFVETDPVGPSRRRFANAVVLMNSEMSPPELLDRLKRLESDFGRRRGQRWGERTLDCDIILWSGGIWAEPGLTVPHALFRERGFVLDPLSAVAAGWRDPISGLSVRQLQHRRKRG</sequence>
<reference evidence="14" key="1">
    <citation type="submission" date="2021-04" db="EMBL/GenBank/DDBJ databases">
        <title>Ouciella asimina sp. nov., isolated from the surface seawater in the hydrothermal field of Okinawa Trough.</title>
        <authorList>
            <person name="Shuang W."/>
        </authorList>
    </citation>
    <scope>NUCLEOTIDE SEQUENCE</scope>
    <source>
        <strain evidence="14">LXI357</strain>
    </source>
</reference>
<evidence type="ECO:0000256" key="2">
    <source>
        <dbReference type="ARBA" id="ARBA00005810"/>
    </source>
</evidence>
<dbReference type="CDD" id="cd00483">
    <property type="entry name" value="HPPK"/>
    <property type="match status" value="1"/>
</dbReference>
<evidence type="ECO:0000256" key="7">
    <source>
        <dbReference type="ARBA" id="ARBA00022777"/>
    </source>
</evidence>
<dbReference type="NCBIfam" id="TIGR01498">
    <property type="entry name" value="folK"/>
    <property type="match status" value="1"/>
</dbReference>
<name>A0A8T4IKA9_9SPHN</name>
<organism evidence="14 15">
    <name type="scientific">Stakelama marina</name>
    <dbReference type="NCBI Taxonomy" id="2826939"/>
    <lineage>
        <taxon>Bacteria</taxon>
        <taxon>Pseudomonadati</taxon>
        <taxon>Pseudomonadota</taxon>
        <taxon>Alphaproteobacteria</taxon>
        <taxon>Sphingomonadales</taxon>
        <taxon>Sphingomonadaceae</taxon>
        <taxon>Stakelama</taxon>
    </lineage>
</organism>
<dbReference type="RefSeq" id="WP_284053897.1">
    <property type="nucleotide sequence ID" value="NZ_JAGRQC010000002.1"/>
</dbReference>
<evidence type="ECO:0000313" key="14">
    <source>
        <dbReference type="EMBL" id="MBR0552626.1"/>
    </source>
</evidence>
<evidence type="ECO:0000256" key="9">
    <source>
        <dbReference type="ARBA" id="ARBA00022909"/>
    </source>
</evidence>
<gene>
    <name evidence="14" type="primary">folK</name>
    <name evidence="14" type="ORF">J7S20_08925</name>
</gene>
<dbReference type="InterPro" id="IPR035907">
    <property type="entry name" value="Hppk_sf"/>
</dbReference>
<evidence type="ECO:0000313" key="15">
    <source>
        <dbReference type="Proteomes" id="UP000676996"/>
    </source>
</evidence>
<dbReference type="PANTHER" id="PTHR43071:SF1">
    <property type="entry name" value="2-AMINO-4-HYDROXY-6-HYDROXYMETHYLDIHYDROPTERIDINE PYROPHOSPHOKINASE"/>
    <property type="match status" value="1"/>
</dbReference>